<evidence type="ECO:0000313" key="3">
    <source>
        <dbReference type="EMBL" id="RDB36875.1"/>
    </source>
</evidence>
<keyword evidence="1" id="KW-0732">Signal</keyword>
<dbReference type="Gene3D" id="3.40.190.10">
    <property type="entry name" value="Periplasmic binding protein-like II"/>
    <property type="match status" value="2"/>
</dbReference>
<protein>
    <submittedName>
        <fullName evidence="3">Amino acid ABC transporter substrate-binding protein</fullName>
    </submittedName>
</protein>
<feature type="domain" description="Solute-binding protein family 3/N-terminal" evidence="2">
    <location>
        <begin position="24"/>
        <end position="246"/>
    </location>
</feature>
<dbReference type="InterPro" id="IPR001638">
    <property type="entry name" value="Solute-binding_3/MltF_N"/>
</dbReference>
<dbReference type="AlphaFoldDB" id="A0A369KVZ6"/>
<sequence length="246" mass="28273">MTNKFLLFILFLLLSLNSALAQTKISLITEDYRPPLNMIIDNKIVGISTEIMQEIMKREKIKYTLEVLPWARGFNTTQKKSDTALFSTTRTPERENLFKWVGPIISNNWVFFAKKGSKIKINSLDDAKKYSIGVYTEDAVTEFLQKNGFVRNENLDVSTNDQQNALKLQAGRIDLWASGSALGPWIVKLANAGSIEELYTFNKTELYAAFNINTDDKIINQLNKQLKKMKQDGTVKKIYNKYFYQK</sequence>
<dbReference type="SMART" id="SM00062">
    <property type="entry name" value="PBPb"/>
    <property type="match status" value="1"/>
</dbReference>
<evidence type="ECO:0000313" key="4">
    <source>
        <dbReference type="Proteomes" id="UP000253934"/>
    </source>
</evidence>
<dbReference type="PANTHER" id="PTHR38834">
    <property type="entry name" value="PERIPLASMIC SUBSTRATE BINDING PROTEIN FAMILY 3"/>
    <property type="match status" value="1"/>
</dbReference>
<accession>A0A369KVZ6</accession>
<dbReference type="SUPFAM" id="SSF53850">
    <property type="entry name" value="Periplasmic binding protein-like II"/>
    <property type="match status" value="1"/>
</dbReference>
<keyword evidence="4" id="KW-1185">Reference proteome</keyword>
<feature type="chain" id="PRO_5016670277" evidence="1">
    <location>
        <begin position="22"/>
        <end position="246"/>
    </location>
</feature>
<comment type="caution">
    <text evidence="3">The sequence shown here is derived from an EMBL/GenBank/DDBJ whole genome shotgun (WGS) entry which is preliminary data.</text>
</comment>
<evidence type="ECO:0000256" key="1">
    <source>
        <dbReference type="SAM" id="SignalP"/>
    </source>
</evidence>
<dbReference type="EMBL" id="QOVW01000020">
    <property type="protein sequence ID" value="RDB36875.1"/>
    <property type="molecule type" value="Genomic_DNA"/>
</dbReference>
<gene>
    <name evidence="3" type="ORF">DCC88_02905</name>
</gene>
<reference evidence="3" key="1">
    <citation type="submission" date="2018-04" db="EMBL/GenBank/DDBJ databases">
        <title>Draft genome sequence of the Candidatus Spirobacillus cienkowskii, a pathogen of freshwater Daphnia species, reconstructed from hemolymph metagenomic reads.</title>
        <authorList>
            <person name="Bresciani L."/>
            <person name="Lemos L.N."/>
            <person name="Wale N."/>
            <person name="Lin J.Y."/>
            <person name="Fernandes G.R."/>
            <person name="Duffy M.A."/>
            <person name="Rodrigues J.M."/>
        </authorList>
    </citation>
    <scope>NUCLEOTIDE SEQUENCE [LARGE SCALE GENOMIC DNA]</scope>
    <source>
        <strain evidence="3">Binning01</strain>
    </source>
</reference>
<feature type="signal peptide" evidence="1">
    <location>
        <begin position="1"/>
        <end position="21"/>
    </location>
</feature>
<dbReference type="Pfam" id="PF00497">
    <property type="entry name" value="SBP_bac_3"/>
    <property type="match status" value="1"/>
</dbReference>
<organism evidence="3 4">
    <name type="scientific">Spirobacillus cienkowskii</name>
    <dbReference type="NCBI Taxonomy" id="495820"/>
    <lineage>
        <taxon>Bacteria</taxon>
        <taxon>Pseudomonadati</taxon>
        <taxon>Bdellovibrionota</taxon>
        <taxon>Oligoflexia</taxon>
        <taxon>Silvanigrellales</taxon>
        <taxon>Spirobacillus</taxon>
    </lineage>
</organism>
<name>A0A369KVZ6_9BACT</name>
<proteinExistence type="predicted"/>
<evidence type="ECO:0000259" key="2">
    <source>
        <dbReference type="SMART" id="SM00062"/>
    </source>
</evidence>
<dbReference type="Proteomes" id="UP000253934">
    <property type="component" value="Unassembled WGS sequence"/>
</dbReference>
<dbReference type="PANTHER" id="PTHR38834:SF3">
    <property type="entry name" value="SOLUTE-BINDING PROTEIN FAMILY 3_N-TERMINAL DOMAIN-CONTAINING PROTEIN"/>
    <property type="match status" value="1"/>
</dbReference>